<dbReference type="SUPFAM" id="SSF54523">
    <property type="entry name" value="Pili subunits"/>
    <property type="match status" value="1"/>
</dbReference>
<dbReference type="Proteomes" id="UP000178303">
    <property type="component" value="Unassembled WGS sequence"/>
</dbReference>
<proteinExistence type="predicted"/>
<evidence type="ECO:0000313" key="3">
    <source>
        <dbReference type="Proteomes" id="UP000178303"/>
    </source>
</evidence>
<dbReference type="AlphaFoldDB" id="A0A1F8DLY9"/>
<reference evidence="2 3" key="1">
    <citation type="journal article" date="2016" name="Nat. Commun.">
        <title>Thousands of microbial genomes shed light on interconnected biogeochemical processes in an aquifer system.</title>
        <authorList>
            <person name="Anantharaman K."/>
            <person name="Brown C.T."/>
            <person name="Hug L.A."/>
            <person name="Sharon I."/>
            <person name="Castelle C.J."/>
            <person name="Probst A.J."/>
            <person name="Thomas B.C."/>
            <person name="Singh A."/>
            <person name="Wilkins M.J."/>
            <person name="Karaoz U."/>
            <person name="Brodie E.L."/>
            <person name="Williams K.H."/>
            <person name="Hubbard S.S."/>
            <person name="Banfield J.F."/>
        </authorList>
    </citation>
    <scope>NUCLEOTIDE SEQUENCE [LARGE SCALE GENOMIC DNA]</scope>
</reference>
<keyword evidence="1" id="KW-0472">Membrane</keyword>
<protein>
    <recommendedName>
        <fullName evidence="4">Type II secretion system protein GspG C-terminal domain-containing protein</fullName>
    </recommendedName>
</protein>
<dbReference type="EMBL" id="MGIN01000017">
    <property type="protein sequence ID" value="OGM89637.1"/>
    <property type="molecule type" value="Genomic_DNA"/>
</dbReference>
<evidence type="ECO:0000313" key="2">
    <source>
        <dbReference type="EMBL" id="OGM89637.1"/>
    </source>
</evidence>
<evidence type="ECO:0000256" key="1">
    <source>
        <dbReference type="SAM" id="Phobius"/>
    </source>
</evidence>
<keyword evidence="1" id="KW-0812">Transmembrane</keyword>
<feature type="transmembrane region" description="Helical" evidence="1">
    <location>
        <begin position="32"/>
        <end position="55"/>
    </location>
</feature>
<evidence type="ECO:0008006" key="4">
    <source>
        <dbReference type="Google" id="ProtNLM"/>
    </source>
</evidence>
<comment type="caution">
    <text evidence="2">The sequence shown here is derived from an EMBL/GenBank/DDBJ whole genome shotgun (WGS) entry which is preliminary data.</text>
</comment>
<name>A0A1F8DLY9_9BACT</name>
<sequence length="218" mass="23427">MCTKVQKIHYKTTNFISYIRNFFAAPASERSFTLVELLVVIGILSVLSAATVILINPAEIFKESRDGQRISDISTLATILSKYKYGGIRISSLGNVNTIYVSLADSSQTCANLGLPAPPSEWSYNCVSSANLQKVDGTGWIPVNFTGFPTGPLISALPIDPTNATSSSFFYSYAVNAGGKFEVNTTLESLKKLNDTATSDGGDSASKFEKGEILNLLN</sequence>
<dbReference type="NCBIfam" id="TIGR02532">
    <property type="entry name" value="IV_pilin_GFxxxE"/>
    <property type="match status" value="1"/>
</dbReference>
<accession>A0A1F8DLY9</accession>
<dbReference type="InterPro" id="IPR045584">
    <property type="entry name" value="Pilin-like"/>
</dbReference>
<dbReference type="InterPro" id="IPR012902">
    <property type="entry name" value="N_methyl_site"/>
</dbReference>
<dbReference type="Pfam" id="PF07963">
    <property type="entry name" value="N_methyl"/>
    <property type="match status" value="1"/>
</dbReference>
<keyword evidence="1" id="KW-1133">Transmembrane helix</keyword>
<gene>
    <name evidence="2" type="ORF">A2108_01550</name>
</gene>
<organism evidence="2 3">
    <name type="scientific">Candidatus Wolfebacteria bacterium GWA1_42_9</name>
    <dbReference type="NCBI Taxonomy" id="1802553"/>
    <lineage>
        <taxon>Bacteria</taxon>
        <taxon>Candidatus Wolfeibacteriota</taxon>
    </lineage>
</organism>
<dbReference type="Gene3D" id="3.30.700.10">
    <property type="entry name" value="Glycoprotein, Type 4 Pilin"/>
    <property type="match status" value="1"/>
</dbReference>